<proteinExistence type="predicted"/>
<evidence type="ECO:0000313" key="2">
    <source>
        <dbReference type="EMBL" id="RSN68629.1"/>
    </source>
</evidence>
<dbReference type="InterPro" id="IPR002934">
    <property type="entry name" value="Polymerase_NTP_transf_dom"/>
</dbReference>
<keyword evidence="2" id="KW-0808">Transferase</keyword>
<dbReference type="Gene3D" id="3.30.460.10">
    <property type="entry name" value="Beta Polymerase, domain 2"/>
    <property type="match status" value="1"/>
</dbReference>
<dbReference type="CDD" id="cd05403">
    <property type="entry name" value="NT_KNTase_like"/>
    <property type="match status" value="1"/>
</dbReference>
<gene>
    <name evidence="2" type="ORF">D9Q81_05655</name>
</gene>
<dbReference type="SUPFAM" id="SSF81301">
    <property type="entry name" value="Nucleotidyltransferase"/>
    <property type="match status" value="1"/>
</dbReference>
<evidence type="ECO:0000313" key="3">
    <source>
        <dbReference type="Proteomes" id="UP000278149"/>
    </source>
</evidence>
<dbReference type="Pfam" id="PF01909">
    <property type="entry name" value="NTP_transf_2"/>
    <property type="match status" value="1"/>
</dbReference>
<name>A0A429G4F1_9CREN</name>
<feature type="domain" description="Polymerase nucleotidyl transferase" evidence="1">
    <location>
        <begin position="10"/>
        <end position="86"/>
    </location>
</feature>
<reference evidence="2 3" key="1">
    <citation type="submission" date="2018-10" db="EMBL/GenBank/DDBJ databases">
        <title>Co-occurring genomic capacity for anaerobic methane metabolism and dissimilatory sulfite reduction discovered in the Korarchaeota.</title>
        <authorList>
            <person name="Mckay L.J."/>
            <person name="Dlakic M."/>
            <person name="Fields M.W."/>
            <person name="Delmont T.O."/>
            <person name="Eren A.M."/>
            <person name="Jay Z.J."/>
            <person name="Klingelsmith K.B."/>
            <person name="Rusch D.B."/>
            <person name="Inskeep W.P."/>
        </authorList>
    </citation>
    <scope>NUCLEOTIDE SEQUENCE [LARGE SCALE GENOMIC DNA]</scope>
    <source>
        <strain evidence="2 3">WS</strain>
    </source>
</reference>
<accession>A0A429G4F1</accession>
<evidence type="ECO:0000259" key="1">
    <source>
        <dbReference type="Pfam" id="PF01909"/>
    </source>
</evidence>
<dbReference type="InterPro" id="IPR043519">
    <property type="entry name" value="NT_sf"/>
</dbReference>
<protein>
    <submittedName>
        <fullName evidence="2">Nucleotidyltransferase domain-containing protein</fullName>
    </submittedName>
</protein>
<organism evidence="2 3">
    <name type="scientific">Candidatus Korarchaeum cryptofilum</name>
    <dbReference type="NCBI Taxonomy" id="498846"/>
    <lineage>
        <taxon>Archaea</taxon>
        <taxon>Thermoproteota</taxon>
        <taxon>Candidatus Korarchaeia</taxon>
        <taxon>Candidatus Korarchaeales</taxon>
        <taxon>Candidatus Korarchaeaceae</taxon>
        <taxon>Candidatus Korarchaeum</taxon>
    </lineage>
</organism>
<dbReference type="PANTHER" id="PTHR33933">
    <property type="entry name" value="NUCLEOTIDYLTRANSFERASE"/>
    <property type="match status" value="1"/>
</dbReference>
<dbReference type="PANTHER" id="PTHR33933:SF1">
    <property type="entry name" value="PROTEIN ADENYLYLTRANSFERASE MNTA-RELATED"/>
    <property type="match status" value="1"/>
</dbReference>
<dbReference type="Proteomes" id="UP000278149">
    <property type="component" value="Unassembled WGS sequence"/>
</dbReference>
<dbReference type="AlphaFoldDB" id="A0A429G4F1"/>
<dbReference type="EMBL" id="RCOR01000027">
    <property type="protein sequence ID" value="RSN68629.1"/>
    <property type="molecule type" value="Genomic_DNA"/>
</dbReference>
<comment type="caution">
    <text evidence="2">The sequence shown here is derived from an EMBL/GenBank/DDBJ whole genome shotgun (WGS) entry which is preliminary data.</text>
</comment>
<dbReference type="InterPro" id="IPR052548">
    <property type="entry name" value="Type_VII_TA_antitoxin"/>
</dbReference>
<dbReference type="GO" id="GO:0016779">
    <property type="term" value="F:nucleotidyltransferase activity"/>
    <property type="evidence" value="ECO:0007669"/>
    <property type="project" value="InterPro"/>
</dbReference>
<sequence length="160" mass="18856">MKEPYLSLLRKLTSILLENLGENLISVVVYGSVARGEAREDSDIDLLIIAKDLPKRRLKRQDLFIEFEKSLDIEEIEAKGYRIDFSPILMTPEEASRMRPLYLDMVEDAVILFDRDGFFSGILEKLRKRLEELGAERVRLGKKWYWRLKRDYKFGEVIEI</sequence>